<dbReference type="EMBL" id="BSXV01000991">
    <property type="protein sequence ID" value="GME91365.1"/>
    <property type="molecule type" value="Genomic_DNA"/>
</dbReference>
<organism evidence="1 2">
    <name type="scientific">Candida boidinii</name>
    <name type="common">Yeast</name>
    <dbReference type="NCBI Taxonomy" id="5477"/>
    <lineage>
        <taxon>Eukaryota</taxon>
        <taxon>Fungi</taxon>
        <taxon>Dikarya</taxon>
        <taxon>Ascomycota</taxon>
        <taxon>Saccharomycotina</taxon>
        <taxon>Pichiomycetes</taxon>
        <taxon>Pichiales</taxon>
        <taxon>Pichiaceae</taxon>
        <taxon>Ogataea</taxon>
        <taxon>Ogataea/Candida clade</taxon>
    </lineage>
</organism>
<dbReference type="Proteomes" id="UP001165101">
    <property type="component" value="Unassembled WGS sequence"/>
</dbReference>
<accession>A0ACB5TMU3</accession>
<reference evidence="1" key="1">
    <citation type="submission" date="2023-04" db="EMBL/GenBank/DDBJ databases">
        <title>Candida boidinii NBRC 1967.</title>
        <authorList>
            <person name="Ichikawa N."/>
            <person name="Sato H."/>
            <person name="Tonouchi N."/>
        </authorList>
    </citation>
    <scope>NUCLEOTIDE SEQUENCE</scope>
    <source>
        <strain evidence="1">NBRC 1967</strain>
    </source>
</reference>
<proteinExistence type="predicted"/>
<protein>
    <submittedName>
        <fullName evidence="1">Unnamed protein product</fullName>
    </submittedName>
</protein>
<comment type="caution">
    <text evidence="1">The sequence shown here is derived from an EMBL/GenBank/DDBJ whole genome shotgun (WGS) entry which is preliminary data.</text>
</comment>
<name>A0ACB5TMU3_CANBO</name>
<gene>
    <name evidence="1" type="ORF">Cboi01_000226900</name>
</gene>
<evidence type="ECO:0000313" key="2">
    <source>
        <dbReference type="Proteomes" id="UP001165101"/>
    </source>
</evidence>
<evidence type="ECO:0000313" key="1">
    <source>
        <dbReference type="EMBL" id="GME91365.1"/>
    </source>
</evidence>
<sequence length="634" mass="70839">MGCSIIYLDLLYKSLFPSLFRKYPFDISNNTSFLICSLSLSAGCLLFTSMFKLLPEALKYFSKIPSLSKDSQKLMSSSLGFYMLGIVICGLLNVMVHFFTSESIVHCVHGDEDEEAHHHGHDHAHSHGHEHLHNETQSQPLSHSHADPFSHSHADYHSHSHSHSSSSISDEGLKRQSLTDSNETSPLLNRNVKLSIENDQSKSSSDDSFESDHPHPNSSNCKVHSHSQTNIIPAPTPINYNSTNNISDDYPTITDRHHLNHSSSRPHLDKRESLMDMALKAIKGTVCEGKCLGYDSVENCCLKTTSKPVLLDRNNHSDHDHVLPPHPHSQDFHIHSTIPTETVLNDNLDDSLIIKKQANLHYCELPSSENILFFDKSRTLIKNNSKLNIEFPELQVISPLIEDDGNHHILENNSHPHTDYDIENQHHHQHHQQQQQINNKTTTAANNNLAPVTSNDSDYFNLTQHHHHVTTPLSRLLSIGLQTVLAITLHKFPEGFIMYSTSQADPKLGLSIFLSMFIHNFVEGFTMTLPIYIALNSRIKALLIAGTLGSLSQPFGAFLGYLLFKDALLDMNDPQTNFIFGSLIAITSGFLTIIGFQMFASSISFGGRQSTVLIWMCIGIALICFSTILIASTG</sequence>
<keyword evidence="2" id="KW-1185">Reference proteome</keyword>